<proteinExistence type="predicted"/>
<keyword evidence="3" id="KW-1185">Reference proteome</keyword>
<feature type="region of interest" description="Disordered" evidence="1">
    <location>
        <begin position="232"/>
        <end position="253"/>
    </location>
</feature>
<sequence length="501" mass="56256">MLNTLQVDFEFVLAMEHTSMARRFKSLEDTWLKGFMEASNSMYEGAVTNFLVNAKVIVGTIVSFVANRNIFTKYMFTAMFGFPTEGMIGFLDIPKETVVEMRRQIPGSDVSFRARSKKKEMKMEFRLLHDIVAKVLCAKAGSYDVVTIEKFDLTDKPSSNQDIMDIRLLEAELAKARKSINLFQARDGSARKAPRPEEQSDHEHEPQIPKLIVDEQVVVVNPIVEQVEDTKKEHLGSSGGQQEQSDPEVEDQLQNNPFGVQDLLAFISPCTVGESDRMRFYPDSNPSSSKIPTLSGSFPIPDEDHVYNLGPNPISDGNNTDQQGPSPSNLQMVVYNVHREENTRISYEEDVDSSPTGSQQVFVSSPPESLNADIKLEEVKKVVVSLDSKVVSLYSKVISLVLNVHSMNSRVVSLDSKVEELLNIQTFMKHDFNNYKRGFYDKMDMVAANVTSSQTSLETSLVRQLTEHQLQLASALDFVKLQLAELVNHLKETRDAKKGEG</sequence>
<organism evidence="2 3">
    <name type="scientific">Dorcoceras hygrometricum</name>
    <dbReference type="NCBI Taxonomy" id="472368"/>
    <lineage>
        <taxon>Eukaryota</taxon>
        <taxon>Viridiplantae</taxon>
        <taxon>Streptophyta</taxon>
        <taxon>Embryophyta</taxon>
        <taxon>Tracheophyta</taxon>
        <taxon>Spermatophyta</taxon>
        <taxon>Magnoliopsida</taxon>
        <taxon>eudicotyledons</taxon>
        <taxon>Gunneridae</taxon>
        <taxon>Pentapetalae</taxon>
        <taxon>asterids</taxon>
        <taxon>lamiids</taxon>
        <taxon>Lamiales</taxon>
        <taxon>Gesneriaceae</taxon>
        <taxon>Didymocarpoideae</taxon>
        <taxon>Trichosporeae</taxon>
        <taxon>Loxocarpinae</taxon>
        <taxon>Dorcoceras</taxon>
    </lineage>
</organism>
<feature type="region of interest" description="Disordered" evidence="1">
    <location>
        <begin position="277"/>
        <end position="303"/>
    </location>
</feature>
<evidence type="ECO:0000313" key="3">
    <source>
        <dbReference type="Proteomes" id="UP000250235"/>
    </source>
</evidence>
<dbReference type="AlphaFoldDB" id="A0A2Z7B1N4"/>
<reference evidence="2 3" key="1">
    <citation type="journal article" date="2015" name="Proc. Natl. Acad. Sci. U.S.A.">
        <title>The resurrection genome of Boea hygrometrica: A blueprint for survival of dehydration.</title>
        <authorList>
            <person name="Xiao L."/>
            <person name="Yang G."/>
            <person name="Zhang L."/>
            <person name="Yang X."/>
            <person name="Zhao S."/>
            <person name="Ji Z."/>
            <person name="Zhou Q."/>
            <person name="Hu M."/>
            <person name="Wang Y."/>
            <person name="Chen M."/>
            <person name="Xu Y."/>
            <person name="Jin H."/>
            <person name="Xiao X."/>
            <person name="Hu G."/>
            <person name="Bao F."/>
            <person name="Hu Y."/>
            <person name="Wan P."/>
            <person name="Li L."/>
            <person name="Deng X."/>
            <person name="Kuang T."/>
            <person name="Xiang C."/>
            <person name="Zhu J.K."/>
            <person name="Oliver M.J."/>
            <person name="He Y."/>
        </authorList>
    </citation>
    <scope>NUCLEOTIDE SEQUENCE [LARGE SCALE GENOMIC DNA]</scope>
    <source>
        <strain evidence="3">cv. XS01</strain>
    </source>
</reference>
<feature type="compositionally biased region" description="Basic and acidic residues" evidence="1">
    <location>
        <begin position="188"/>
        <end position="207"/>
    </location>
</feature>
<protein>
    <submittedName>
        <fullName evidence="2">Uncharacterized protein</fullName>
    </submittedName>
</protein>
<feature type="compositionally biased region" description="Polar residues" evidence="1">
    <location>
        <begin position="284"/>
        <end position="296"/>
    </location>
</feature>
<evidence type="ECO:0000256" key="1">
    <source>
        <dbReference type="SAM" id="MobiDB-lite"/>
    </source>
</evidence>
<dbReference type="EMBL" id="KV010158">
    <property type="protein sequence ID" value="KZV28268.1"/>
    <property type="molecule type" value="Genomic_DNA"/>
</dbReference>
<evidence type="ECO:0000313" key="2">
    <source>
        <dbReference type="EMBL" id="KZV28268.1"/>
    </source>
</evidence>
<feature type="region of interest" description="Disordered" evidence="1">
    <location>
        <begin position="185"/>
        <end position="208"/>
    </location>
</feature>
<dbReference type="Proteomes" id="UP000250235">
    <property type="component" value="Unassembled WGS sequence"/>
</dbReference>
<dbReference type="OrthoDB" id="1751168at2759"/>
<name>A0A2Z7B1N4_9LAMI</name>
<accession>A0A2Z7B1N4</accession>
<gene>
    <name evidence="2" type="ORF">F511_20033</name>
</gene>